<dbReference type="Gene3D" id="3.40.50.720">
    <property type="entry name" value="NAD(P)-binding Rossmann-like Domain"/>
    <property type="match status" value="1"/>
</dbReference>
<feature type="domain" description="NmrA-like" evidence="1">
    <location>
        <begin position="7"/>
        <end position="279"/>
    </location>
</feature>
<sequence>MTQQQPDIAVTGATGALGGAVARLLAEAGVPQRLLARHTARLPELPGTPSYAITYSDRGHSTRALEGVQTLFMVSAAESRYRRQDHRTFVDAAVDAGVRHIVYTSFMGAAPDAVFTLARDHADTEEYIRASGVQYTFLRNCLYQDVLPSLVGRDAVLRGPAGTGRLAAVARADVARTAARILTEPLPHAGAAYTLTGPQALTFEEIAEILTRVTGSHVSYHNETVEEALESRQVSGVEQWQIEAWVSTYTAIAEGEMGEVSADVQQLTGTAPMGLEEYLMQR</sequence>
<dbReference type="PANTHER" id="PTHR47129">
    <property type="entry name" value="QUINONE OXIDOREDUCTASE 2"/>
    <property type="match status" value="1"/>
</dbReference>
<accession>A0A975XM38</accession>
<dbReference type="InterPro" id="IPR052718">
    <property type="entry name" value="NmrA-type_oxidoreductase"/>
</dbReference>
<dbReference type="RefSeq" id="WP_104160816.1">
    <property type="nucleotide sequence ID" value="NZ_CP076456.1"/>
</dbReference>
<gene>
    <name evidence="2" type="ORF">KG104_07340</name>
</gene>
<dbReference type="CDD" id="cd05269">
    <property type="entry name" value="TMR_SDR_a"/>
    <property type="match status" value="1"/>
</dbReference>
<dbReference type="KEGG" id="asun:KG104_07340"/>
<evidence type="ECO:0000313" key="3">
    <source>
        <dbReference type="Proteomes" id="UP000680588"/>
    </source>
</evidence>
<dbReference type="AlphaFoldDB" id="A0A975XM38"/>
<dbReference type="InterPro" id="IPR036291">
    <property type="entry name" value="NAD(P)-bd_dom_sf"/>
</dbReference>
<dbReference type="SUPFAM" id="SSF51735">
    <property type="entry name" value="NAD(P)-binding Rossmann-fold domains"/>
    <property type="match status" value="1"/>
</dbReference>
<evidence type="ECO:0000313" key="2">
    <source>
        <dbReference type="EMBL" id="QWQ37535.1"/>
    </source>
</evidence>
<dbReference type="Pfam" id="PF05368">
    <property type="entry name" value="NmrA"/>
    <property type="match status" value="1"/>
</dbReference>
<protein>
    <submittedName>
        <fullName evidence="2">SDR family oxidoreductase</fullName>
    </submittedName>
</protein>
<name>A0A975XM38_9MICC</name>
<organism evidence="2 3">
    <name type="scientific">Arthrobacter sunyaminii</name>
    <dbReference type="NCBI Taxonomy" id="2816859"/>
    <lineage>
        <taxon>Bacteria</taxon>
        <taxon>Bacillati</taxon>
        <taxon>Actinomycetota</taxon>
        <taxon>Actinomycetes</taxon>
        <taxon>Micrococcales</taxon>
        <taxon>Micrococcaceae</taxon>
        <taxon>Arthrobacter</taxon>
    </lineage>
</organism>
<dbReference type="EMBL" id="CP076456">
    <property type="protein sequence ID" value="QWQ37535.1"/>
    <property type="molecule type" value="Genomic_DNA"/>
</dbReference>
<dbReference type="Proteomes" id="UP000680588">
    <property type="component" value="Chromosome"/>
</dbReference>
<evidence type="ECO:0000259" key="1">
    <source>
        <dbReference type="Pfam" id="PF05368"/>
    </source>
</evidence>
<dbReference type="Gene3D" id="3.90.25.10">
    <property type="entry name" value="UDP-galactose 4-epimerase, domain 1"/>
    <property type="match status" value="1"/>
</dbReference>
<reference evidence="2" key="1">
    <citation type="submission" date="2021-06" db="EMBL/GenBank/DDBJ databases">
        <title>Novel species in genus Arthrobacter.</title>
        <authorList>
            <person name="Zhang G."/>
        </authorList>
    </citation>
    <scope>NUCLEOTIDE SEQUENCE</scope>
    <source>
        <strain evidence="2">Zg-ZUI122</strain>
    </source>
</reference>
<dbReference type="PANTHER" id="PTHR47129:SF1">
    <property type="entry name" value="NMRA-LIKE DOMAIN-CONTAINING PROTEIN"/>
    <property type="match status" value="1"/>
</dbReference>
<dbReference type="InterPro" id="IPR008030">
    <property type="entry name" value="NmrA-like"/>
</dbReference>
<proteinExistence type="predicted"/>
<keyword evidence="3" id="KW-1185">Reference proteome</keyword>